<dbReference type="Gene3D" id="3.90.550.20">
    <property type="match status" value="1"/>
</dbReference>
<feature type="region of interest" description="Disordered" evidence="2">
    <location>
        <begin position="62"/>
        <end position="108"/>
    </location>
</feature>
<protein>
    <recommendedName>
        <fullName evidence="5">Initiation-specific alpha-1,6-mannosyltransferase</fullName>
    </recommendedName>
</protein>
<dbReference type="GO" id="GO:0006487">
    <property type="term" value="P:protein N-linked glycosylation"/>
    <property type="evidence" value="ECO:0007669"/>
    <property type="project" value="TreeGrafter"/>
</dbReference>
<dbReference type="AlphaFoldDB" id="A0AA43TUG3"/>
<dbReference type="Proteomes" id="UP001161017">
    <property type="component" value="Unassembled WGS sequence"/>
</dbReference>
<evidence type="ECO:0000313" key="4">
    <source>
        <dbReference type="Proteomes" id="UP001161017"/>
    </source>
</evidence>
<dbReference type="InterPro" id="IPR029044">
    <property type="entry name" value="Nucleotide-diphossugar_trans"/>
</dbReference>
<evidence type="ECO:0008006" key="5">
    <source>
        <dbReference type="Google" id="ProtNLM"/>
    </source>
</evidence>
<gene>
    <name evidence="3" type="ORF">OHK93_006363</name>
</gene>
<dbReference type="GO" id="GO:0000136">
    <property type="term" value="C:mannan polymerase complex"/>
    <property type="evidence" value="ECO:0007669"/>
    <property type="project" value="TreeGrafter"/>
</dbReference>
<dbReference type="PANTHER" id="PTHR31834">
    <property type="entry name" value="INITIATION-SPECIFIC ALPHA-1,6-MANNOSYLTRANSFERASE"/>
    <property type="match status" value="1"/>
</dbReference>
<reference evidence="3" key="1">
    <citation type="journal article" date="2023" name="Genome Biol. Evol.">
        <title>First Whole Genome Sequence and Flow Cytometry Genome Size Data for the Lichen-Forming Fungus Ramalina farinacea (Ascomycota).</title>
        <authorList>
            <person name="Llewellyn T."/>
            <person name="Mian S."/>
            <person name="Hill R."/>
            <person name="Leitch I.J."/>
            <person name="Gaya E."/>
        </authorList>
    </citation>
    <scope>NUCLEOTIDE SEQUENCE</scope>
    <source>
        <strain evidence="3">LIQ254RAFAR</strain>
    </source>
</reference>
<comment type="similarity">
    <text evidence="1">Belongs to the glycosyltransferase 32 family.</text>
</comment>
<proteinExistence type="inferred from homology"/>
<sequence length="368" mass="39965">MATIPRPQVCFSILIFIFLAGTLLKFRQLQPSLGLQSQFSEAAENSKSHNCTSRTIVRTSRVTKTVTTTTTTTATPTPPIGAAKAALPSSPPPPRQSSSSSSYGGFPRKLWQTSPNNAHVGSEPNVQQWLAANPSHRYERITATNGDDYVREHYAHDPNIVKTFTDLQDGMLRADLVQYLFLLAEGGVYTDMDTTCLQPISSWVPAEYATKTDLVLGIEGDSLGGDLIPGFTYHVQFATWTMMVKPGHFILKMIVERVIAQLHALAKKQNTTIAGIQASYMDVMDTTGPGIFSQTIYKGLSQVSGQKVNPSSLTGMKEPRLFGNVLVLPVTSFGAGLGHSGAGEVTDPAALVHHMFAGTWKGDHPMRR</sequence>
<evidence type="ECO:0000256" key="1">
    <source>
        <dbReference type="ARBA" id="ARBA00009003"/>
    </source>
</evidence>
<accession>A0AA43TUG3</accession>
<comment type="caution">
    <text evidence="3">The sequence shown here is derived from an EMBL/GenBank/DDBJ whole genome shotgun (WGS) entry which is preliminary data.</text>
</comment>
<keyword evidence="4" id="KW-1185">Reference proteome</keyword>
<evidence type="ECO:0000256" key="2">
    <source>
        <dbReference type="SAM" id="MobiDB-lite"/>
    </source>
</evidence>
<dbReference type="Pfam" id="PF04488">
    <property type="entry name" value="Gly_transf_sug"/>
    <property type="match status" value="1"/>
</dbReference>
<dbReference type="SUPFAM" id="SSF53448">
    <property type="entry name" value="Nucleotide-diphospho-sugar transferases"/>
    <property type="match status" value="1"/>
</dbReference>
<evidence type="ECO:0000313" key="3">
    <source>
        <dbReference type="EMBL" id="MDI1487095.1"/>
    </source>
</evidence>
<organism evidence="3 4">
    <name type="scientific">Ramalina farinacea</name>
    <dbReference type="NCBI Taxonomy" id="258253"/>
    <lineage>
        <taxon>Eukaryota</taxon>
        <taxon>Fungi</taxon>
        <taxon>Dikarya</taxon>
        <taxon>Ascomycota</taxon>
        <taxon>Pezizomycotina</taxon>
        <taxon>Lecanoromycetes</taxon>
        <taxon>OSLEUM clade</taxon>
        <taxon>Lecanoromycetidae</taxon>
        <taxon>Lecanorales</taxon>
        <taxon>Lecanorineae</taxon>
        <taxon>Ramalinaceae</taxon>
        <taxon>Ramalina</taxon>
    </lineage>
</organism>
<dbReference type="EMBL" id="JAPUFD010000005">
    <property type="protein sequence ID" value="MDI1487095.1"/>
    <property type="molecule type" value="Genomic_DNA"/>
</dbReference>
<dbReference type="PANTHER" id="PTHR31834:SF8">
    <property type="entry name" value="TRANSFERASE, PUTATIVE (AFU_ORTHOLOGUE AFUA_6G14040)-RELATED"/>
    <property type="match status" value="1"/>
</dbReference>
<dbReference type="InterPro" id="IPR007577">
    <property type="entry name" value="GlycoTrfase_DXD_sugar-bd_CS"/>
</dbReference>
<dbReference type="InterPro" id="IPR039367">
    <property type="entry name" value="Och1-like"/>
</dbReference>
<name>A0AA43TUG3_9LECA</name>
<feature type="compositionally biased region" description="Low complexity" evidence="2">
    <location>
        <begin position="62"/>
        <end position="88"/>
    </location>
</feature>
<dbReference type="GO" id="GO:0000009">
    <property type="term" value="F:alpha-1,6-mannosyltransferase activity"/>
    <property type="evidence" value="ECO:0007669"/>
    <property type="project" value="InterPro"/>
</dbReference>